<sequence length="465" mass="51107">MVRHNRLFWKIFFWFWLSMVSVMVSLTFALSVLVDPADILPERRALFRELETVGRVLERLPGDRFEALDTLTSWHASHGFRNTLYVFDGAGRPLGVREPPGSLRDFFRETRDATEYRMAVRDGQVLLGPYRLEREGAEYLAYLVKSKPTHMLHKLWRLISHEPSVFLVLLVVSGALCFILTAYLVAPIRELRAAVRRINEGQLDTAVSAAVVSRRDEIGQLGQDFNRMAGRLNRLVSAQQRLLRDVSHELRSPLTRMSIALGLARRKGAGGAEGEHERIEQEISRLDGLIGQILQWSRLNDGGAGAGAGTLELSGLLAQLVDDADFEARAAGKRVRLTQSETCRIDAAEPVLASALENIVRNGIRHAPAAGEVEVRQRVAGSRAVIEVRDCGPGVPEEHLASIFEPFFRIPEPSVSAPAPNGSGLGLAIAKRAVEMCGGTVRAENAAPGLRVVVMLPLSAKASAP</sequence>
<proteinExistence type="predicted"/>
<keyword evidence="8 13" id="KW-0418">Kinase</keyword>
<keyword evidence="6 13" id="KW-0808">Transferase</keyword>
<dbReference type="Proteomes" id="UP001158598">
    <property type="component" value="Chromosome"/>
</dbReference>
<dbReference type="GO" id="GO:0005524">
    <property type="term" value="F:ATP binding"/>
    <property type="evidence" value="ECO:0007669"/>
    <property type="project" value="UniProtKB-KW"/>
</dbReference>
<keyword evidence="9" id="KW-0067">ATP-binding</keyword>
<dbReference type="SMART" id="SM00388">
    <property type="entry name" value="HisKA"/>
    <property type="match status" value="1"/>
</dbReference>
<dbReference type="InterPro" id="IPR003661">
    <property type="entry name" value="HisK_dim/P_dom"/>
</dbReference>
<dbReference type="PRINTS" id="PR00344">
    <property type="entry name" value="BCTRLSENSOR"/>
</dbReference>
<reference evidence="13" key="1">
    <citation type="submission" date="2023-03" db="EMBL/GenBank/DDBJ databases">
        <authorList>
            <person name="Pearce D."/>
        </authorList>
    </citation>
    <scope>NUCLEOTIDE SEQUENCE</scope>
    <source>
        <strain evidence="13">Mc</strain>
    </source>
</reference>
<dbReference type="SMART" id="SM00387">
    <property type="entry name" value="HATPase_c"/>
    <property type="match status" value="1"/>
</dbReference>
<dbReference type="EMBL" id="OX458332">
    <property type="protein sequence ID" value="CAI8841458.1"/>
    <property type="molecule type" value="Genomic_DNA"/>
</dbReference>
<feature type="domain" description="Histidine kinase" evidence="11">
    <location>
        <begin position="245"/>
        <end position="460"/>
    </location>
</feature>
<name>A0AA35Y1C1_METCP</name>
<evidence type="ECO:0000256" key="9">
    <source>
        <dbReference type="ARBA" id="ARBA00022840"/>
    </source>
</evidence>
<dbReference type="InterPro" id="IPR036890">
    <property type="entry name" value="HATPase_C_sf"/>
</dbReference>
<evidence type="ECO:0000259" key="11">
    <source>
        <dbReference type="PROSITE" id="PS50109"/>
    </source>
</evidence>
<dbReference type="Gene3D" id="3.30.565.10">
    <property type="entry name" value="Histidine kinase-like ATPase, C-terminal domain"/>
    <property type="match status" value="1"/>
</dbReference>
<evidence type="ECO:0000313" key="13">
    <source>
        <dbReference type="EMBL" id="CAI8841458.1"/>
    </source>
</evidence>
<dbReference type="InterPro" id="IPR004358">
    <property type="entry name" value="Sig_transdc_His_kin-like_C"/>
</dbReference>
<dbReference type="AlphaFoldDB" id="A0AA35Y1C1"/>
<dbReference type="SUPFAM" id="SSF158472">
    <property type="entry name" value="HAMP domain-like"/>
    <property type="match status" value="1"/>
</dbReference>
<keyword evidence="10" id="KW-0812">Transmembrane</keyword>
<keyword evidence="7" id="KW-0547">Nucleotide-binding</keyword>
<evidence type="ECO:0000259" key="12">
    <source>
        <dbReference type="PROSITE" id="PS50885"/>
    </source>
</evidence>
<dbReference type="Pfam" id="PF00512">
    <property type="entry name" value="HisKA"/>
    <property type="match status" value="1"/>
</dbReference>
<evidence type="ECO:0000313" key="14">
    <source>
        <dbReference type="Proteomes" id="UP001158598"/>
    </source>
</evidence>
<comment type="catalytic activity">
    <reaction evidence="1">
        <text>ATP + protein L-histidine = ADP + protein N-phospho-L-histidine.</text>
        <dbReference type="EC" id="2.7.13.3"/>
    </reaction>
</comment>
<evidence type="ECO:0000256" key="7">
    <source>
        <dbReference type="ARBA" id="ARBA00022741"/>
    </source>
</evidence>
<evidence type="ECO:0000256" key="8">
    <source>
        <dbReference type="ARBA" id="ARBA00022777"/>
    </source>
</evidence>
<evidence type="ECO:0000256" key="3">
    <source>
        <dbReference type="ARBA" id="ARBA00012438"/>
    </source>
</evidence>
<feature type="transmembrane region" description="Helical" evidence="10">
    <location>
        <begin position="165"/>
        <end position="186"/>
    </location>
</feature>
<dbReference type="Gene3D" id="1.10.287.130">
    <property type="match status" value="1"/>
</dbReference>
<dbReference type="Pfam" id="PF02518">
    <property type="entry name" value="HATPase_c"/>
    <property type="match status" value="1"/>
</dbReference>
<evidence type="ECO:0000256" key="2">
    <source>
        <dbReference type="ARBA" id="ARBA00004651"/>
    </source>
</evidence>
<evidence type="ECO:0000256" key="1">
    <source>
        <dbReference type="ARBA" id="ARBA00000085"/>
    </source>
</evidence>
<dbReference type="CDD" id="cd00082">
    <property type="entry name" value="HisKA"/>
    <property type="match status" value="1"/>
</dbReference>
<gene>
    <name evidence="13" type="ORF">MCNOR_2323</name>
</gene>
<feature type="transmembrane region" description="Helical" evidence="10">
    <location>
        <begin position="12"/>
        <end position="34"/>
    </location>
</feature>
<dbReference type="PANTHER" id="PTHR44936:SF10">
    <property type="entry name" value="SENSOR PROTEIN RSTB"/>
    <property type="match status" value="1"/>
</dbReference>
<dbReference type="PROSITE" id="PS50885">
    <property type="entry name" value="HAMP"/>
    <property type="match status" value="1"/>
</dbReference>
<evidence type="ECO:0000256" key="6">
    <source>
        <dbReference type="ARBA" id="ARBA00022679"/>
    </source>
</evidence>
<evidence type="ECO:0000256" key="10">
    <source>
        <dbReference type="SAM" id="Phobius"/>
    </source>
</evidence>
<keyword evidence="5" id="KW-0597">Phosphoprotein</keyword>
<dbReference type="SUPFAM" id="SSF47384">
    <property type="entry name" value="Homodimeric domain of signal transducing histidine kinase"/>
    <property type="match status" value="1"/>
</dbReference>
<dbReference type="GO" id="GO:0000155">
    <property type="term" value="F:phosphorelay sensor kinase activity"/>
    <property type="evidence" value="ECO:0007669"/>
    <property type="project" value="InterPro"/>
</dbReference>
<evidence type="ECO:0000256" key="4">
    <source>
        <dbReference type="ARBA" id="ARBA00022475"/>
    </source>
</evidence>
<dbReference type="PROSITE" id="PS50109">
    <property type="entry name" value="HIS_KIN"/>
    <property type="match status" value="1"/>
</dbReference>
<dbReference type="RefSeq" id="WP_017365374.1">
    <property type="nucleotide sequence ID" value="NZ_OX458332.1"/>
</dbReference>
<dbReference type="InterPro" id="IPR005467">
    <property type="entry name" value="His_kinase_dom"/>
</dbReference>
<dbReference type="SMART" id="SM00304">
    <property type="entry name" value="HAMP"/>
    <property type="match status" value="1"/>
</dbReference>
<protein>
    <recommendedName>
        <fullName evidence="3">histidine kinase</fullName>
        <ecNumber evidence="3">2.7.13.3</ecNumber>
    </recommendedName>
</protein>
<dbReference type="PANTHER" id="PTHR44936">
    <property type="entry name" value="SENSOR PROTEIN CREC"/>
    <property type="match status" value="1"/>
</dbReference>
<comment type="subcellular location">
    <subcellularLocation>
        <location evidence="2">Cell membrane</location>
        <topology evidence="2">Multi-pass membrane protein</topology>
    </subcellularLocation>
</comment>
<keyword evidence="10" id="KW-1133">Transmembrane helix</keyword>
<dbReference type="Gene3D" id="6.10.340.10">
    <property type="match status" value="1"/>
</dbReference>
<dbReference type="SUPFAM" id="SSF55874">
    <property type="entry name" value="ATPase domain of HSP90 chaperone/DNA topoisomerase II/histidine kinase"/>
    <property type="match status" value="1"/>
</dbReference>
<dbReference type="EC" id="2.7.13.3" evidence="3"/>
<dbReference type="Pfam" id="PF00672">
    <property type="entry name" value="HAMP"/>
    <property type="match status" value="1"/>
</dbReference>
<organism evidence="13 14">
    <name type="scientific">Methylococcus capsulatus</name>
    <dbReference type="NCBI Taxonomy" id="414"/>
    <lineage>
        <taxon>Bacteria</taxon>
        <taxon>Pseudomonadati</taxon>
        <taxon>Pseudomonadota</taxon>
        <taxon>Gammaproteobacteria</taxon>
        <taxon>Methylococcales</taxon>
        <taxon>Methylococcaceae</taxon>
        <taxon>Methylococcus</taxon>
    </lineage>
</organism>
<dbReference type="InterPro" id="IPR003660">
    <property type="entry name" value="HAMP_dom"/>
</dbReference>
<dbReference type="CDD" id="cd06225">
    <property type="entry name" value="HAMP"/>
    <property type="match status" value="1"/>
</dbReference>
<dbReference type="GO" id="GO:0005886">
    <property type="term" value="C:plasma membrane"/>
    <property type="evidence" value="ECO:0007669"/>
    <property type="project" value="UniProtKB-SubCell"/>
</dbReference>
<keyword evidence="10" id="KW-0472">Membrane</keyword>
<feature type="domain" description="HAMP" evidence="12">
    <location>
        <begin position="182"/>
        <end position="237"/>
    </location>
</feature>
<dbReference type="InterPro" id="IPR050980">
    <property type="entry name" value="2C_sensor_his_kinase"/>
</dbReference>
<dbReference type="InterPro" id="IPR003594">
    <property type="entry name" value="HATPase_dom"/>
</dbReference>
<accession>A0AA35Y1C1</accession>
<keyword evidence="4" id="KW-1003">Cell membrane</keyword>
<evidence type="ECO:0000256" key="5">
    <source>
        <dbReference type="ARBA" id="ARBA00022553"/>
    </source>
</evidence>
<dbReference type="InterPro" id="IPR036097">
    <property type="entry name" value="HisK_dim/P_sf"/>
</dbReference>